<accession>A0A1N6GDV3</accession>
<protein>
    <submittedName>
        <fullName evidence="2">Uncharacterized protein</fullName>
    </submittedName>
</protein>
<organism evidence="2 3">
    <name type="scientific">Paraburkholderia phenazinium</name>
    <dbReference type="NCBI Taxonomy" id="60549"/>
    <lineage>
        <taxon>Bacteria</taxon>
        <taxon>Pseudomonadati</taxon>
        <taxon>Pseudomonadota</taxon>
        <taxon>Betaproteobacteria</taxon>
        <taxon>Burkholderiales</taxon>
        <taxon>Burkholderiaceae</taxon>
        <taxon>Paraburkholderia</taxon>
    </lineage>
</organism>
<proteinExistence type="predicted"/>
<name>A0A1N6GDV3_9BURK</name>
<feature type="chain" id="PRO_5012455626" evidence="1">
    <location>
        <begin position="25"/>
        <end position="195"/>
    </location>
</feature>
<sequence length="195" mass="21687">MAKGLRGTLAFLICIACISPPVYATEGSPIAMSAGASRVGCSVLFSKQFHPVEGDPLSVVPFDLLATWQCDDGEKSVLDKYEINGASPEVATVFYWGWCRIVVLVKWSINSQVADYNGDFYKIFVYKSTKTSCKDDFERDVAAMKSLPAGWDGQAKDGKVVVYPFKDADSIRKRLQMIYPDQWLDLESMIDKVTQ</sequence>
<evidence type="ECO:0000313" key="3">
    <source>
        <dbReference type="Proteomes" id="UP000184693"/>
    </source>
</evidence>
<keyword evidence="1" id="KW-0732">Signal</keyword>
<gene>
    <name evidence="2" type="ORF">SAMN05444168_2321</name>
</gene>
<dbReference type="RefSeq" id="WP_143787499.1">
    <property type="nucleotide sequence ID" value="NZ_FSRM01000001.1"/>
</dbReference>
<dbReference type="OrthoDB" id="9020159at2"/>
<reference evidence="2 3" key="1">
    <citation type="submission" date="2016-11" db="EMBL/GenBank/DDBJ databases">
        <authorList>
            <person name="Jaros S."/>
            <person name="Januszkiewicz K."/>
            <person name="Wedrychowicz H."/>
        </authorList>
    </citation>
    <scope>NUCLEOTIDE SEQUENCE [LARGE SCALE GENOMIC DNA]</scope>
    <source>
        <strain evidence="2 3">GAS86</strain>
    </source>
</reference>
<evidence type="ECO:0000313" key="2">
    <source>
        <dbReference type="EMBL" id="SIO05703.1"/>
    </source>
</evidence>
<dbReference type="AlphaFoldDB" id="A0A1N6GDV3"/>
<feature type="signal peptide" evidence="1">
    <location>
        <begin position="1"/>
        <end position="24"/>
    </location>
</feature>
<dbReference type="EMBL" id="FSRM01000001">
    <property type="protein sequence ID" value="SIO05703.1"/>
    <property type="molecule type" value="Genomic_DNA"/>
</dbReference>
<evidence type="ECO:0000256" key="1">
    <source>
        <dbReference type="SAM" id="SignalP"/>
    </source>
</evidence>
<dbReference type="Proteomes" id="UP000184693">
    <property type="component" value="Unassembled WGS sequence"/>
</dbReference>